<evidence type="ECO:0000313" key="3">
    <source>
        <dbReference type="Proteomes" id="UP001152888"/>
    </source>
</evidence>
<name>A0A9P0JZ38_ACAOB</name>
<feature type="region of interest" description="Disordered" evidence="1">
    <location>
        <begin position="316"/>
        <end position="342"/>
    </location>
</feature>
<feature type="compositionally biased region" description="Basic and acidic residues" evidence="1">
    <location>
        <begin position="748"/>
        <end position="763"/>
    </location>
</feature>
<feature type="compositionally biased region" description="Basic and acidic residues" evidence="1">
    <location>
        <begin position="821"/>
        <end position="830"/>
    </location>
</feature>
<dbReference type="EMBL" id="CAKOFQ010006705">
    <property type="protein sequence ID" value="CAH1963139.1"/>
    <property type="molecule type" value="Genomic_DNA"/>
</dbReference>
<proteinExistence type="predicted"/>
<evidence type="ECO:0000256" key="1">
    <source>
        <dbReference type="SAM" id="MobiDB-lite"/>
    </source>
</evidence>
<gene>
    <name evidence="2" type="ORF">ACAOBT_LOCUS5027</name>
</gene>
<feature type="region of interest" description="Disordered" evidence="1">
    <location>
        <begin position="119"/>
        <end position="141"/>
    </location>
</feature>
<dbReference type="AlphaFoldDB" id="A0A9P0JZ38"/>
<dbReference type="Proteomes" id="UP001152888">
    <property type="component" value="Unassembled WGS sequence"/>
</dbReference>
<comment type="caution">
    <text evidence="2">The sequence shown here is derived from an EMBL/GenBank/DDBJ whole genome shotgun (WGS) entry which is preliminary data.</text>
</comment>
<sequence>MDDNFSLCGICYTLLKKIDINKNRSFRAPCTQSVIKISDALLYVAPEANVNILEQMVLCCSCLENLRCAYKFKYDCLLAQTRISKHLNENNLTLVSEEEKVLSKRNDVSSLREQLEDISDKQDINTSSNNKSANNGENRENPLEFTESRFCETDAAFKDKCSQWFSLAGENTRTFETKSVQTEPHAKTKIVVQFKSQTVVERFLEKLRTDQNLGIDKKSLEVYIGSENETQRLLEDELTESKKETQMQQLKVQTLYEMKDKLSQYLNTKKITVQEASVNPTAIDSDDGASHMEEILDTEIEPSESTFDVPKLLMDKDGPKEVPVTTDSSENNRDVQEASKEVPELTFCEATGAFKNNQDQYVDTDGQLIDSAKLEEAAQKALEKANSTFKEPLQSNGLAANAGLLTPVTVKENNGMLSIIPIGDAIENSFLTLDKPFMTDDMIDIKEEPLDYDFDTNSTGDTEDTVSAPETALLESREIDEYIDIPEFVMINKDGENAEANLKKMQPEALKEKLLGREHRKIQFEIVKNARRVVPVENVSPGHSEVKQNTRLTGESKIRTYKKIKMVPAFEKPLSPSRRVWVDPNFYPVRRQDPMTYEKKYLASFFTTNGDYIYDHDYIINMYHQSSARVLDVVQDMKLWFCRLCNNQQWTRNHGRHMLEKHATQTFCTLCHVDMRTPFALNVHMEEHTNACGSEKVTYGARAAHARKHRALAQDICDSVVTEHAQKKRTRQQDTDEIPASASGIRSSSDDRAAERVSAEAKVQKHMYMSDDDSQDAPDDVNRDASYQPGRDQKQAIQKKKRQKVEAVKPSGRLLRSQSKKSREIGRVFS</sequence>
<keyword evidence="3" id="KW-1185">Reference proteome</keyword>
<feature type="region of interest" description="Disordered" evidence="1">
    <location>
        <begin position="724"/>
        <end position="830"/>
    </location>
</feature>
<accession>A0A9P0JZ38</accession>
<feature type="compositionally biased region" description="Basic and acidic residues" evidence="1">
    <location>
        <begin position="330"/>
        <end position="342"/>
    </location>
</feature>
<evidence type="ECO:0000313" key="2">
    <source>
        <dbReference type="EMBL" id="CAH1963139.1"/>
    </source>
</evidence>
<feature type="compositionally biased region" description="Polar residues" evidence="1">
    <location>
        <begin position="124"/>
        <end position="136"/>
    </location>
</feature>
<reference evidence="2" key="1">
    <citation type="submission" date="2022-03" db="EMBL/GenBank/DDBJ databases">
        <authorList>
            <person name="Sayadi A."/>
        </authorList>
    </citation>
    <scope>NUCLEOTIDE SEQUENCE</scope>
</reference>
<organism evidence="2 3">
    <name type="scientific">Acanthoscelides obtectus</name>
    <name type="common">Bean weevil</name>
    <name type="synonym">Bruchus obtectus</name>
    <dbReference type="NCBI Taxonomy" id="200917"/>
    <lineage>
        <taxon>Eukaryota</taxon>
        <taxon>Metazoa</taxon>
        <taxon>Ecdysozoa</taxon>
        <taxon>Arthropoda</taxon>
        <taxon>Hexapoda</taxon>
        <taxon>Insecta</taxon>
        <taxon>Pterygota</taxon>
        <taxon>Neoptera</taxon>
        <taxon>Endopterygota</taxon>
        <taxon>Coleoptera</taxon>
        <taxon>Polyphaga</taxon>
        <taxon>Cucujiformia</taxon>
        <taxon>Chrysomeloidea</taxon>
        <taxon>Chrysomelidae</taxon>
        <taxon>Bruchinae</taxon>
        <taxon>Bruchini</taxon>
        <taxon>Acanthoscelides</taxon>
    </lineage>
</organism>
<dbReference type="OrthoDB" id="6767682at2759"/>
<protein>
    <submittedName>
        <fullName evidence="2">Uncharacterized protein</fullName>
    </submittedName>
</protein>
<feature type="compositionally biased region" description="Acidic residues" evidence="1">
    <location>
        <begin position="770"/>
        <end position="779"/>
    </location>
</feature>